<keyword evidence="2" id="KW-1185">Reference proteome</keyword>
<dbReference type="Proteomes" id="UP000092124">
    <property type="component" value="Unassembled WGS sequence"/>
</dbReference>
<evidence type="ECO:0000313" key="1">
    <source>
        <dbReference type="EMBL" id="OBS79830.1"/>
    </source>
</evidence>
<evidence type="ECO:0000313" key="2">
    <source>
        <dbReference type="Proteomes" id="UP000092124"/>
    </source>
</evidence>
<protein>
    <submittedName>
        <fullName evidence="1">Uncharacterized protein</fullName>
    </submittedName>
</protein>
<gene>
    <name evidence="1" type="ORF">A6R68_21969</name>
</gene>
<name>A0A1A6HPB5_NEOLE</name>
<feature type="non-terminal residue" evidence="1">
    <location>
        <position position="92"/>
    </location>
</feature>
<feature type="non-terminal residue" evidence="1">
    <location>
        <position position="1"/>
    </location>
</feature>
<reference evidence="1 2" key="1">
    <citation type="submission" date="2016-06" db="EMBL/GenBank/DDBJ databases">
        <title>The Draft Genome Sequence and Annotation of the Desert Woodrat Neotoma lepida.</title>
        <authorList>
            <person name="Campbell M."/>
            <person name="Oakeson K.F."/>
            <person name="Yandell M."/>
            <person name="Halpert J.R."/>
            <person name="Dearing D."/>
        </authorList>
    </citation>
    <scope>NUCLEOTIDE SEQUENCE [LARGE SCALE GENOMIC DNA]</scope>
    <source>
        <strain evidence="1">417</strain>
        <tissue evidence="1">Liver</tissue>
    </source>
</reference>
<proteinExistence type="predicted"/>
<organism evidence="1 2">
    <name type="scientific">Neotoma lepida</name>
    <name type="common">Desert woodrat</name>
    <dbReference type="NCBI Taxonomy" id="56216"/>
    <lineage>
        <taxon>Eukaryota</taxon>
        <taxon>Metazoa</taxon>
        <taxon>Chordata</taxon>
        <taxon>Craniata</taxon>
        <taxon>Vertebrata</taxon>
        <taxon>Euteleostomi</taxon>
        <taxon>Mammalia</taxon>
        <taxon>Eutheria</taxon>
        <taxon>Euarchontoglires</taxon>
        <taxon>Glires</taxon>
        <taxon>Rodentia</taxon>
        <taxon>Myomorpha</taxon>
        <taxon>Muroidea</taxon>
        <taxon>Cricetidae</taxon>
        <taxon>Neotominae</taxon>
        <taxon>Neotoma</taxon>
    </lineage>
</organism>
<accession>A0A1A6HPB5</accession>
<dbReference type="STRING" id="56216.A0A1A6HPB5"/>
<comment type="caution">
    <text evidence="1">The sequence shown here is derived from an EMBL/GenBank/DDBJ whole genome shotgun (WGS) entry which is preliminary data.</text>
</comment>
<dbReference type="EMBL" id="LZPO01017854">
    <property type="protein sequence ID" value="OBS79830.1"/>
    <property type="molecule type" value="Genomic_DNA"/>
</dbReference>
<dbReference type="AlphaFoldDB" id="A0A1A6HPB5"/>
<sequence>SQVFEKDGEYEHDSQCEKTQREIPEHIVNEDMPPVITLYENSLADILAVNSLSIAASTDHSQRWRAGATIRAKAPTASAILLPPLCLALVPA</sequence>